<name>A0A9Q1JBQ8_SYNKA</name>
<comment type="caution">
    <text evidence="1">The sequence shown here is derived from an EMBL/GenBank/DDBJ whole genome shotgun (WGS) entry which is preliminary data.</text>
</comment>
<organism evidence="1 2">
    <name type="scientific">Synaphobranchus kaupii</name>
    <name type="common">Kaup's arrowtooth eel</name>
    <dbReference type="NCBI Taxonomy" id="118154"/>
    <lineage>
        <taxon>Eukaryota</taxon>
        <taxon>Metazoa</taxon>
        <taxon>Chordata</taxon>
        <taxon>Craniata</taxon>
        <taxon>Vertebrata</taxon>
        <taxon>Euteleostomi</taxon>
        <taxon>Actinopterygii</taxon>
        <taxon>Neopterygii</taxon>
        <taxon>Teleostei</taxon>
        <taxon>Anguilliformes</taxon>
        <taxon>Synaphobranchidae</taxon>
        <taxon>Synaphobranchus</taxon>
    </lineage>
</organism>
<evidence type="ECO:0000313" key="2">
    <source>
        <dbReference type="Proteomes" id="UP001152622"/>
    </source>
</evidence>
<dbReference type="AlphaFoldDB" id="A0A9Q1JBQ8"/>
<gene>
    <name evidence="1" type="ORF">SKAU_G00070970</name>
</gene>
<keyword evidence="2" id="KW-1185">Reference proteome</keyword>
<evidence type="ECO:0000313" key="1">
    <source>
        <dbReference type="EMBL" id="KAJ8376517.1"/>
    </source>
</evidence>
<dbReference type="Proteomes" id="UP001152622">
    <property type="component" value="Chromosome 2"/>
</dbReference>
<proteinExistence type="predicted"/>
<sequence length="70" mass="8397">MKTAEIVSSRPEETIVHSPHELNAQKKWDTEDFLYKQTHGYLLLRLFTMRSLSIWFTFFGNKEFFLTDPK</sequence>
<accession>A0A9Q1JBQ8</accession>
<dbReference type="EMBL" id="JAINUF010000002">
    <property type="protein sequence ID" value="KAJ8376517.1"/>
    <property type="molecule type" value="Genomic_DNA"/>
</dbReference>
<reference evidence="1" key="1">
    <citation type="journal article" date="2023" name="Science">
        <title>Genome structures resolve the early diversification of teleost fishes.</title>
        <authorList>
            <person name="Parey E."/>
            <person name="Louis A."/>
            <person name="Montfort J."/>
            <person name="Bouchez O."/>
            <person name="Roques C."/>
            <person name="Iampietro C."/>
            <person name="Lluch J."/>
            <person name="Castinel A."/>
            <person name="Donnadieu C."/>
            <person name="Desvignes T."/>
            <person name="Floi Bucao C."/>
            <person name="Jouanno E."/>
            <person name="Wen M."/>
            <person name="Mejri S."/>
            <person name="Dirks R."/>
            <person name="Jansen H."/>
            <person name="Henkel C."/>
            <person name="Chen W.J."/>
            <person name="Zahm M."/>
            <person name="Cabau C."/>
            <person name="Klopp C."/>
            <person name="Thompson A.W."/>
            <person name="Robinson-Rechavi M."/>
            <person name="Braasch I."/>
            <person name="Lecointre G."/>
            <person name="Bobe J."/>
            <person name="Postlethwait J.H."/>
            <person name="Berthelot C."/>
            <person name="Roest Crollius H."/>
            <person name="Guiguen Y."/>
        </authorList>
    </citation>
    <scope>NUCLEOTIDE SEQUENCE</scope>
    <source>
        <strain evidence="1">WJC10195</strain>
    </source>
</reference>
<protein>
    <submittedName>
        <fullName evidence="1">Uncharacterized protein</fullName>
    </submittedName>
</protein>
<dbReference type="OrthoDB" id="10495511at2759"/>